<proteinExistence type="predicted"/>
<gene>
    <name evidence="4" type="ORF">NCGR_LOCUS56831</name>
</gene>
<name>A0A811RUW3_9POAL</name>
<keyword evidence="5" id="KW-1185">Reference proteome</keyword>
<evidence type="ECO:0000313" key="5">
    <source>
        <dbReference type="Proteomes" id="UP000604825"/>
    </source>
</evidence>
<feature type="compositionally biased region" description="Basic and acidic residues" evidence="3">
    <location>
        <begin position="1"/>
        <end position="15"/>
    </location>
</feature>
<dbReference type="Gene3D" id="3.30.200.20">
    <property type="entry name" value="Phosphorylase Kinase, domain 1"/>
    <property type="match status" value="1"/>
</dbReference>
<dbReference type="PANTHER" id="PTHR24055">
    <property type="entry name" value="MITOGEN-ACTIVATED PROTEIN KINASE"/>
    <property type="match status" value="1"/>
</dbReference>
<reference evidence="4" key="1">
    <citation type="submission" date="2020-10" db="EMBL/GenBank/DDBJ databases">
        <authorList>
            <person name="Han B."/>
            <person name="Lu T."/>
            <person name="Zhao Q."/>
            <person name="Huang X."/>
            <person name="Zhao Y."/>
        </authorList>
    </citation>
    <scope>NUCLEOTIDE SEQUENCE</scope>
</reference>
<comment type="caution">
    <text evidence="4">The sequence shown here is derived from an EMBL/GenBank/DDBJ whole genome shotgun (WGS) entry which is preliminary data.</text>
</comment>
<accession>A0A811RUW3</accession>
<feature type="compositionally biased region" description="Basic and acidic residues" evidence="3">
    <location>
        <begin position="188"/>
        <end position="198"/>
    </location>
</feature>
<evidence type="ECO:0000256" key="2">
    <source>
        <dbReference type="ARBA" id="ARBA00022840"/>
    </source>
</evidence>
<dbReference type="InterPro" id="IPR050117">
    <property type="entry name" value="MAPK"/>
</dbReference>
<dbReference type="GO" id="GO:0005524">
    <property type="term" value="F:ATP binding"/>
    <property type="evidence" value="ECO:0007669"/>
    <property type="project" value="UniProtKB-KW"/>
</dbReference>
<keyword evidence="2" id="KW-0067">ATP-binding</keyword>
<dbReference type="InterPro" id="IPR011009">
    <property type="entry name" value="Kinase-like_dom_sf"/>
</dbReference>
<evidence type="ECO:0000313" key="4">
    <source>
        <dbReference type="EMBL" id="CAD6332733.1"/>
    </source>
</evidence>
<feature type="region of interest" description="Disordered" evidence="3">
    <location>
        <begin position="1"/>
        <end position="31"/>
    </location>
</feature>
<evidence type="ECO:0000256" key="3">
    <source>
        <dbReference type="SAM" id="MobiDB-lite"/>
    </source>
</evidence>
<protein>
    <submittedName>
        <fullName evidence="4">Uncharacterized protein</fullName>
    </submittedName>
</protein>
<keyword evidence="1" id="KW-0547">Nucleotide-binding</keyword>
<feature type="region of interest" description="Disordered" evidence="3">
    <location>
        <begin position="142"/>
        <end position="212"/>
    </location>
</feature>
<dbReference type="OrthoDB" id="2396at2759"/>
<sequence>MQQDQRNKVRNEKARRYLSSMRKKDPVPFSQKFPSADPLALKLLEKLLAFDPKDRPTAEEALCDPYFKGLARVEREPSCQPIRKVEFDFEHKRMSKEEIRELIFREILEYHPQLLNSYINGTERTTFLYPSAVDQFKKQFSHLEESGGNSPSVPTDRKHASLPRTTVVHSNPIPAKEQPLAASSRVRPVSDDSCKNPWEKGSGPGNVPRASLAPQGLQAQAGRRGLLDQVGSPMRYPSDNATTTAVVNSTALDGSKFTLIFCVLRLCGKRDCYCCETGDYCYYSRKQCQANCDSCDPKCPPPRLPLQ</sequence>
<dbReference type="Proteomes" id="UP000604825">
    <property type="component" value="Unassembled WGS sequence"/>
</dbReference>
<dbReference type="Gene3D" id="1.10.510.10">
    <property type="entry name" value="Transferase(Phosphotransferase) domain 1"/>
    <property type="match status" value="1"/>
</dbReference>
<evidence type="ECO:0000256" key="1">
    <source>
        <dbReference type="ARBA" id="ARBA00022741"/>
    </source>
</evidence>
<organism evidence="4 5">
    <name type="scientific">Miscanthus lutarioriparius</name>
    <dbReference type="NCBI Taxonomy" id="422564"/>
    <lineage>
        <taxon>Eukaryota</taxon>
        <taxon>Viridiplantae</taxon>
        <taxon>Streptophyta</taxon>
        <taxon>Embryophyta</taxon>
        <taxon>Tracheophyta</taxon>
        <taxon>Spermatophyta</taxon>
        <taxon>Magnoliopsida</taxon>
        <taxon>Liliopsida</taxon>
        <taxon>Poales</taxon>
        <taxon>Poaceae</taxon>
        <taxon>PACMAD clade</taxon>
        <taxon>Panicoideae</taxon>
        <taxon>Andropogonodae</taxon>
        <taxon>Andropogoneae</taxon>
        <taxon>Saccharinae</taxon>
        <taxon>Miscanthus</taxon>
    </lineage>
</organism>
<dbReference type="EMBL" id="CAJGYO010000017">
    <property type="protein sequence ID" value="CAD6332733.1"/>
    <property type="molecule type" value="Genomic_DNA"/>
</dbReference>
<dbReference type="SUPFAM" id="SSF56112">
    <property type="entry name" value="Protein kinase-like (PK-like)"/>
    <property type="match status" value="1"/>
</dbReference>
<dbReference type="AlphaFoldDB" id="A0A811RUW3"/>